<dbReference type="OrthoDB" id="3251668at2759"/>
<organism evidence="1 2">
    <name type="scientific">Aspergillus calidoustus</name>
    <dbReference type="NCBI Taxonomy" id="454130"/>
    <lineage>
        <taxon>Eukaryota</taxon>
        <taxon>Fungi</taxon>
        <taxon>Dikarya</taxon>
        <taxon>Ascomycota</taxon>
        <taxon>Pezizomycotina</taxon>
        <taxon>Eurotiomycetes</taxon>
        <taxon>Eurotiomycetidae</taxon>
        <taxon>Eurotiales</taxon>
        <taxon>Aspergillaceae</taxon>
        <taxon>Aspergillus</taxon>
        <taxon>Aspergillus subgen. Nidulantes</taxon>
    </lineage>
</organism>
<dbReference type="STRING" id="454130.A0A0U5GCF9"/>
<dbReference type="Proteomes" id="UP000054771">
    <property type="component" value="Unassembled WGS sequence"/>
</dbReference>
<evidence type="ECO:0000313" key="1">
    <source>
        <dbReference type="EMBL" id="CEL08685.1"/>
    </source>
</evidence>
<gene>
    <name evidence="1" type="ORF">ASPCAL11830</name>
</gene>
<accession>A0A0U5GCF9</accession>
<dbReference type="EMBL" id="CDMC01000012">
    <property type="protein sequence ID" value="CEL08685.1"/>
    <property type="molecule type" value="Genomic_DNA"/>
</dbReference>
<evidence type="ECO:0000313" key="2">
    <source>
        <dbReference type="Proteomes" id="UP000054771"/>
    </source>
</evidence>
<name>A0A0U5GCF9_ASPCI</name>
<sequence>MLQPLHLTRIDRAIDEAKEFFNADLHPDNEALTTCMVLLSQVAMRAGYSWTHQISQILEIESRLWRDDSIACTSDANHILEGLGGLDMDVWIVGRQTEPLHIWATWCMGREGIEPITGLPRPLLDLIARVSRKEDVASELRQFIATLPHMPTSAESLWRCFTVTALLCIEGNLRPCGVGNVTPQLLKLLRVFISSSTGEDNLRSLGWPAFELGIHIQDNAQGGMALVDTILAHLFEQSGEGWRRPQGSLRSLMKQFWTERDKCGHEIAYRTLQSRAVEIGLW</sequence>
<protein>
    <submittedName>
        <fullName evidence="1">Uncharacterized protein</fullName>
    </submittedName>
</protein>
<reference evidence="2" key="1">
    <citation type="journal article" date="2016" name="Genome Announc.">
        <title>Draft genome sequences of fungus Aspergillus calidoustus.</title>
        <authorList>
            <person name="Horn F."/>
            <person name="Linde J."/>
            <person name="Mattern D.J."/>
            <person name="Walther G."/>
            <person name="Guthke R."/>
            <person name="Scherlach K."/>
            <person name="Martin K."/>
            <person name="Brakhage A.A."/>
            <person name="Petzke L."/>
            <person name="Valiante V."/>
        </authorList>
    </citation>
    <scope>NUCLEOTIDE SEQUENCE [LARGE SCALE GENOMIC DNA]</scope>
    <source>
        <strain evidence="2">SF006504</strain>
    </source>
</reference>
<proteinExistence type="predicted"/>
<dbReference type="AlphaFoldDB" id="A0A0U5GCF9"/>
<keyword evidence="2" id="KW-1185">Reference proteome</keyword>